<evidence type="ECO:0000256" key="3">
    <source>
        <dbReference type="HAMAP-Rule" id="MF_00649"/>
    </source>
</evidence>
<accession>A0AA42B6H4</accession>
<dbReference type="NCBIfam" id="NF001638">
    <property type="entry name" value="PRK00418.1"/>
    <property type="match status" value="1"/>
</dbReference>
<dbReference type="PANTHER" id="PTHR36150">
    <property type="entry name" value="DNA GYRASE INHIBITOR YACG"/>
    <property type="match status" value="1"/>
</dbReference>
<dbReference type="GO" id="GO:0008657">
    <property type="term" value="F:DNA topoisomerase type II (double strand cut, ATP-hydrolyzing) inhibitor activity"/>
    <property type="evidence" value="ECO:0007669"/>
    <property type="project" value="UniProtKB-UniRule"/>
</dbReference>
<organism evidence="4 5">
    <name type="scientific">Echinimonas agarilytica</name>
    <dbReference type="NCBI Taxonomy" id="1215918"/>
    <lineage>
        <taxon>Bacteria</taxon>
        <taxon>Pseudomonadati</taxon>
        <taxon>Pseudomonadota</taxon>
        <taxon>Gammaproteobacteria</taxon>
        <taxon>Alteromonadales</taxon>
        <taxon>Echinimonadaceae</taxon>
        <taxon>Echinimonas</taxon>
    </lineage>
</organism>
<reference evidence="4 5" key="1">
    <citation type="journal article" date="2013" name="Antonie Van Leeuwenhoek">
        <title>Echinimonas agarilytica gen. nov., sp. nov., a new gammaproteobacterium isolated from the sea urchin Strongylocentrotus intermedius.</title>
        <authorList>
            <person name="Nedashkovskaya O.I."/>
            <person name="Stenkova A.M."/>
            <person name="Zhukova N.V."/>
            <person name="Van Trappen S."/>
            <person name="Lee J.S."/>
            <person name="Kim S.B."/>
        </authorList>
    </citation>
    <scope>NUCLEOTIDE SEQUENCE [LARGE SCALE GENOMIC DNA]</scope>
    <source>
        <strain evidence="4 5">KMM 6351</strain>
    </source>
</reference>
<keyword evidence="2 3" id="KW-0862">Zinc</keyword>
<proteinExistence type="inferred from homology"/>
<evidence type="ECO:0000256" key="1">
    <source>
        <dbReference type="ARBA" id="ARBA00022723"/>
    </source>
</evidence>
<dbReference type="GO" id="GO:0006355">
    <property type="term" value="P:regulation of DNA-templated transcription"/>
    <property type="evidence" value="ECO:0007669"/>
    <property type="project" value="InterPro"/>
</dbReference>
<dbReference type="EMBL" id="JAMQGP010000001">
    <property type="protein sequence ID" value="MCM2678790.1"/>
    <property type="molecule type" value="Genomic_DNA"/>
</dbReference>
<comment type="subunit">
    <text evidence="3">Interacts with GyrB.</text>
</comment>
<sequence>MKVKCPSCQTEVVWQTSNTFRPFCSERCKLIDLGEWADENNRIAGKPDPSQMENMTDEELFALMAKMQVDPTQD</sequence>
<feature type="binding site" evidence="3">
    <location>
        <position position="24"/>
    </location>
    <ligand>
        <name>Zn(2+)</name>
        <dbReference type="ChEBI" id="CHEBI:29105"/>
    </ligand>
</feature>
<feature type="binding site" evidence="3">
    <location>
        <position position="8"/>
    </location>
    <ligand>
        <name>Zn(2+)</name>
        <dbReference type="ChEBI" id="CHEBI:29105"/>
    </ligand>
</feature>
<keyword evidence="5" id="KW-1185">Reference proteome</keyword>
<feature type="binding site" evidence="3">
    <location>
        <position position="5"/>
    </location>
    <ligand>
        <name>Zn(2+)</name>
        <dbReference type="ChEBI" id="CHEBI:29105"/>
    </ligand>
</feature>
<name>A0AA42B6H4_9GAMM</name>
<dbReference type="GO" id="GO:0008270">
    <property type="term" value="F:zinc ion binding"/>
    <property type="evidence" value="ECO:0007669"/>
    <property type="project" value="UniProtKB-UniRule"/>
</dbReference>
<comment type="function">
    <text evidence="3">Inhibits all the catalytic activities of DNA gyrase by preventing its interaction with DNA. Acts by binding directly to the C-terminal domain of GyrB, which probably disrupts DNA binding by the gyrase.</text>
</comment>
<dbReference type="PANTHER" id="PTHR36150:SF1">
    <property type="entry name" value="DNA GYRASE INHIBITOR YACG"/>
    <property type="match status" value="1"/>
</dbReference>
<dbReference type="InterPro" id="IPR013088">
    <property type="entry name" value="Znf_NHR/GATA"/>
</dbReference>
<dbReference type="HAMAP" id="MF_00649">
    <property type="entry name" value="DNA_gyrase_inhibitor_YacG"/>
    <property type="match status" value="1"/>
</dbReference>
<dbReference type="Gene3D" id="3.30.50.10">
    <property type="entry name" value="Erythroid Transcription Factor GATA-1, subunit A"/>
    <property type="match status" value="1"/>
</dbReference>
<gene>
    <name evidence="3 4" type="primary">yacG</name>
    <name evidence="4" type="ORF">NAF29_03760</name>
</gene>
<dbReference type="AlphaFoldDB" id="A0AA42B6H4"/>
<evidence type="ECO:0000313" key="5">
    <source>
        <dbReference type="Proteomes" id="UP001165393"/>
    </source>
</evidence>
<comment type="similarity">
    <text evidence="3">Belongs to the DNA gyrase inhibitor YacG family.</text>
</comment>
<evidence type="ECO:0000256" key="2">
    <source>
        <dbReference type="ARBA" id="ARBA00022833"/>
    </source>
</evidence>
<keyword evidence="1 3" id="KW-0479">Metal-binding</keyword>
<dbReference type="InterPro" id="IPR005584">
    <property type="entry name" value="DNA_gyrase_inhibitor_YacG"/>
</dbReference>
<dbReference type="Pfam" id="PF03884">
    <property type="entry name" value="YacG"/>
    <property type="match status" value="1"/>
</dbReference>
<dbReference type="Proteomes" id="UP001165393">
    <property type="component" value="Unassembled WGS sequence"/>
</dbReference>
<comment type="caution">
    <text evidence="4">The sequence shown here is derived from an EMBL/GenBank/DDBJ whole genome shotgun (WGS) entry which is preliminary data.</text>
</comment>
<protein>
    <recommendedName>
        <fullName evidence="3">DNA gyrase inhibitor YacG</fullName>
    </recommendedName>
</protein>
<feature type="binding site" evidence="3">
    <location>
        <position position="28"/>
    </location>
    <ligand>
        <name>Zn(2+)</name>
        <dbReference type="ChEBI" id="CHEBI:29105"/>
    </ligand>
</feature>
<dbReference type="SUPFAM" id="SSF57716">
    <property type="entry name" value="Glucocorticoid receptor-like (DNA-binding domain)"/>
    <property type="match status" value="1"/>
</dbReference>
<evidence type="ECO:0000313" key="4">
    <source>
        <dbReference type="EMBL" id="MCM2678790.1"/>
    </source>
</evidence>
<dbReference type="RefSeq" id="WP_251260142.1">
    <property type="nucleotide sequence ID" value="NZ_JAMQGP010000001.1"/>
</dbReference>
<comment type="cofactor">
    <cofactor evidence="3">
        <name>Zn(2+)</name>
        <dbReference type="ChEBI" id="CHEBI:29105"/>
    </cofactor>
    <text evidence="3">Binds 1 zinc ion.</text>
</comment>